<dbReference type="EMBL" id="POUA01000012">
    <property type="protein sequence ID" value="PZG55655.1"/>
    <property type="molecule type" value="Genomic_DNA"/>
</dbReference>
<sequence length="83" mass="9227">MPEWMGRAACRDTDPELFFPIGTTGPAAAQIDDAKTICRSCPVAEPCRDHAHAIGTRDGIWGGLTETERANLRRRLQRARHRA</sequence>
<feature type="binding site" evidence="11">
    <location>
        <position position="10"/>
    </location>
    <ligand>
        <name>[4Fe-4S] cluster</name>
        <dbReference type="ChEBI" id="CHEBI:49883"/>
    </ligand>
</feature>
<evidence type="ECO:0000256" key="2">
    <source>
        <dbReference type="ARBA" id="ARBA00006597"/>
    </source>
</evidence>
<dbReference type="GO" id="GO:0045454">
    <property type="term" value="P:cell redox homeostasis"/>
    <property type="evidence" value="ECO:0007669"/>
    <property type="project" value="TreeGrafter"/>
</dbReference>
<comment type="similarity">
    <text evidence="2 11">Belongs to the WhiB family.</text>
</comment>
<feature type="binding site" evidence="11">
    <location>
        <position position="47"/>
    </location>
    <ligand>
        <name>[4Fe-4S] cluster</name>
        <dbReference type="ChEBI" id="CHEBI:49883"/>
    </ligand>
</feature>
<evidence type="ECO:0000259" key="12">
    <source>
        <dbReference type="PROSITE" id="PS51674"/>
    </source>
</evidence>
<feature type="binding site" evidence="11">
    <location>
        <position position="41"/>
    </location>
    <ligand>
        <name>[4Fe-4S] cluster</name>
        <dbReference type="ChEBI" id="CHEBI:49883"/>
    </ligand>
</feature>
<evidence type="ECO:0000256" key="8">
    <source>
        <dbReference type="ARBA" id="ARBA00023125"/>
    </source>
</evidence>
<evidence type="ECO:0000256" key="6">
    <source>
        <dbReference type="ARBA" id="ARBA00023014"/>
    </source>
</evidence>
<dbReference type="HAMAP" id="MF_01479">
    <property type="entry name" value="WhiB"/>
    <property type="match status" value="1"/>
</dbReference>
<reference evidence="13 14" key="1">
    <citation type="submission" date="2018-01" db="EMBL/GenBank/DDBJ databases">
        <title>Draft genome sequence of Sphaerisporangium sp. 7K107.</title>
        <authorList>
            <person name="Sahin N."/>
            <person name="Saygin H."/>
            <person name="Ay H."/>
        </authorList>
    </citation>
    <scope>NUCLEOTIDE SEQUENCE [LARGE SCALE GENOMIC DNA]</scope>
    <source>
        <strain evidence="13 14">7K107</strain>
    </source>
</reference>
<evidence type="ECO:0000256" key="3">
    <source>
        <dbReference type="ARBA" id="ARBA00022485"/>
    </source>
</evidence>
<comment type="cofactor">
    <cofactor evidence="11">
        <name>[4Fe-4S] cluster</name>
        <dbReference type="ChEBI" id="CHEBI:49883"/>
    </cofactor>
    <text evidence="11">Binds 1 [4Fe-4S] cluster per subunit. Following nitrosylation of the [4Fe-4S] cluster binds 1 [4Fe-8(NO)] cluster per subunit.</text>
</comment>
<dbReference type="InterPro" id="IPR003482">
    <property type="entry name" value="Whib"/>
</dbReference>
<dbReference type="GO" id="GO:0047134">
    <property type="term" value="F:protein-disulfide reductase [NAD(P)H] activity"/>
    <property type="evidence" value="ECO:0007669"/>
    <property type="project" value="TreeGrafter"/>
</dbReference>
<protein>
    <recommendedName>
        <fullName evidence="11">Transcriptional regulator WhiB</fullName>
    </recommendedName>
</protein>
<gene>
    <name evidence="11" type="primary">whiB</name>
    <name evidence="13" type="ORF">C1I98_02905</name>
</gene>
<comment type="subcellular location">
    <subcellularLocation>
        <location evidence="1 11">Cytoplasm</location>
    </subcellularLocation>
</comment>
<dbReference type="AlphaFoldDB" id="A0A2W2HVU8"/>
<dbReference type="GO" id="GO:0035731">
    <property type="term" value="F:dinitrosyl-iron complex binding"/>
    <property type="evidence" value="ECO:0007669"/>
    <property type="project" value="UniProtKB-UniRule"/>
</dbReference>
<name>A0A2W2HVU8_9ACTN</name>
<evidence type="ECO:0000256" key="5">
    <source>
        <dbReference type="ARBA" id="ARBA00023004"/>
    </source>
</evidence>
<dbReference type="GO" id="GO:0045892">
    <property type="term" value="P:negative regulation of DNA-templated transcription"/>
    <property type="evidence" value="ECO:0007669"/>
    <property type="project" value="TreeGrafter"/>
</dbReference>
<organism evidence="13 14">
    <name type="scientific">Spongiactinospora gelatinilytica</name>
    <dbReference type="NCBI Taxonomy" id="2666298"/>
    <lineage>
        <taxon>Bacteria</taxon>
        <taxon>Bacillati</taxon>
        <taxon>Actinomycetota</taxon>
        <taxon>Actinomycetes</taxon>
        <taxon>Streptosporangiales</taxon>
        <taxon>Streptosporangiaceae</taxon>
        <taxon>Spongiactinospora</taxon>
    </lineage>
</organism>
<keyword evidence="6 11" id="KW-0411">Iron-sulfur</keyword>
<feature type="domain" description="4Fe-4S Wbl-type" evidence="12">
    <location>
        <begin position="9"/>
        <end position="71"/>
    </location>
</feature>
<dbReference type="GO" id="GO:0046872">
    <property type="term" value="F:metal ion binding"/>
    <property type="evidence" value="ECO:0007669"/>
    <property type="project" value="UniProtKB-KW"/>
</dbReference>
<dbReference type="InterPro" id="IPR034768">
    <property type="entry name" value="4FE4S_WBL"/>
</dbReference>
<comment type="caution">
    <text evidence="13">The sequence shown here is derived from an EMBL/GenBank/DDBJ whole genome shotgun (WGS) entry which is preliminary data.</text>
</comment>
<evidence type="ECO:0000256" key="7">
    <source>
        <dbReference type="ARBA" id="ARBA00023015"/>
    </source>
</evidence>
<keyword evidence="10 11" id="KW-0804">Transcription</keyword>
<dbReference type="GO" id="GO:0051539">
    <property type="term" value="F:4 iron, 4 sulfur cluster binding"/>
    <property type="evidence" value="ECO:0007669"/>
    <property type="project" value="UniProtKB-UniRule"/>
</dbReference>
<evidence type="ECO:0000256" key="10">
    <source>
        <dbReference type="ARBA" id="ARBA00023163"/>
    </source>
</evidence>
<dbReference type="RefSeq" id="WP_111165495.1">
    <property type="nucleotide sequence ID" value="NZ_POUA01000012.1"/>
</dbReference>
<comment type="function">
    <text evidence="11">Acts as a transcriptional regulator. Probably redox-responsive. The apo- but not holo-form probably binds DNA.</text>
</comment>
<accession>A0A2W2HVU8</accession>
<keyword evidence="3 11" id="KW-0004">4Fe-4S</keyword>
<evidence type="ECO:0000313" key="13">
    <source>
        <dbReference type="EMBL" id="PZG55655.1"/>
    </source>
</evidence>
<dbReference type="PROSITE" id="PS51674">
    <property type="entry name" value="4FE4S_WBL"/>
    <property type="match status" value="1"/>
</dbReference>
<comment type="PTM">
    <text evidence="11">Upon Fe-S cluster removal intramolecular disulfide bonds are formed.</text>
</comment>
<dbReference type="GO" id="GO:0005737">
    <property type="term" value="C:cytoplasm"/>
    <property type="evidence" value="ECO:0007669"/>
    <property type="project" value="UniProtKB-SubCell"/>
</dbReference>
<evidence type="ECO:0000256" key="1">
    <source>
        <dbReference type="ARBA" id="ARBA00004496"/>
    </source>
</evidence>
<keyword evidence="11" id="KW-0963">Cytoplasm</keyword>
<dbReference type="GO" id="GO:0003677">
    <property type="term" value="F:DNA binding"/>
    <property type="evidence" value="ECO:0007669"/>
    <property type="project" value="UniProtKB-UniRule"/>
</dbReference>
<dbReference type="Proteomes" id="UP000248544">
    <property type="component" value="Unassembled WGS sequence"/>
</dbReference>
<evidence type="ECO:0000313" key="14">
    <source>
        <dbReference type="Proteomes" id="UP000248544"/>
    </source>
</evidence>
<keyword evidence="7 11" id="KW-0805">Transcription regulation</keyword>
<keyword evidence="8 11" id="KW-0238">DNA-binding</keyword>
<keyword evidence="4 11" id="KW-0479">Metal-binding</keyword>
<evidence type="ECO:0000256" key="9">
    <source>
        <dbReference type="ARBA" id="ARBA00023157"/>
    </source>
</evidence>
<feature type="binding site" evidence="11">
    <location>
        <position position="38"/>
    </location>
    <ligand>
        <name>[4Fe-4S] cluster</name>
        <dbReference type="ChEBI" id="CHEBI:49883"/>
    </ligand>
</feature>
<keyword evidence="9 11" id="KW-1015">Disulfide bond</keyword>
<evidence type="ECO:0000256" key="11">
    <source>
        <dbReference type="HAMAP-Rule" id="MF_01479"/>
    </source>
</evidence>
<keyword evidence="5 11" id="KW-0408">Iron</keyword>
<keyword evidence="14" id="KW-1185">Reference proteome</keyword>
<dbReference type="Pfam" id="PF02467">
    <property type="entry name" value="Whib"/>
    <property type="match status" value="1"/>
</dbReference>
<proteinExistence type="inferred from homology"/>
<evidence type="ECO:0000256" key="4">
    <source>
        <dbReference type="ARBA" id="ARBA00022723"/>
    </source>
</evidence>
<comment type="PTM">
    <text evidence="11">The Fe-S cluster can be nitrosylated by nitric oxide (NO).</text>
</comment>
<dbReference type="PANTHER" id="PTHR38839">
    <property type="entry name" value="TRANSCRIPTIONAL REGULATOR WHID-RELATED"/>
    <property type="match status" value="1"/>
</dbReference>